<dbReference type="PANTHER" id="PTHR21248">
    <property type="entry name" value="CARDIOLIPIN SYNTHASE"/>
    <property type="match status" value="1"/>
</dbReference>
<evidence type="ECO:0000313" key="2">
    <source>
        <dbReference type="EMBL" id="QJW84294.1"/>
    </source>
</evidence>
<reference evidence="2 3" key="1">
    <citation type="submission" date="2020-05" db="EMBL/GenBank/DDBJ databases">
        <title>Ramlibacter rhizophilus sp. nov., isolated from rhizosphere soil of national flower Mugunghwa from South Korea.</title>
        <authorList>
            <person name="Zheng-Fei Y."/>
            <person name="Huan T."/>
        </authorList>
    </citation>
    <scope>NUCLEOTIDE SEQUENCE [LARGE SCALE GENOMIC DNA]</scope>
    <source>
        <strain evidence="2 3">H242</strain>
    </source>
</reference>
<dbReference type="Proteomes" id="UP000500826">
    <property type="component" value="Chromosome"/>
</dbReference>
<reference evidence="2 3" key="2">
    <citation type="submission" date="2020-05" db="EMBL/GenBank/DDBJ databases">
        <authorList>
            <person name="Khan S.A."/>
            <person name="Jeon C.O."/>
            <person name="Chun B.H."/>
        </authorList>
    </citation>
    <scope>NUCLEOTIDE SEQUENCE [LARGE SCALE GENOMIC DNA]</scope>
    <source>
        <strain evidence="2 3">H242</strain>
    </source>
</reference>
<sequence length="140" mass="15541">MSTSFWVLLSIVVIALLLLVIWSIRRHRSPKLQIQCDLPIEKLVPSLSGLTLGTAVGGNSVEVLENGAYFDVLIDRIGAARHSVHFETFLWKPGKLSDRMAAAFTERARAGLQVRILLDAQGSKEIDDDMVNRLREAGCR</sequence>
<keyword evidence="1" id="KW-0472">Membrane</keyword>
<gene>
    <name evidence="2" type="ORF">HK414_12115</name>
</gene>
<proteinExistence type="predicted"/>
<organism evidence="2 3">
    <name type="scientific">Ramlibacter terrae</name>
    <dbReference type="NCBI Taxonomy" id="2732511"/>
    <lineage>
        <taxon>Bacteria</taxon>
        <taxon>Pseudomonadati</taxon>
        <taxon>Pseudomonadota</taxon>
        <taxon>Betaproteobacteria</taxon>
        <taxon>Burkholderiales</taxon>
        <taxon>Comamonadaceae</taxon>
        <taxon>Ramlibacter</taxon>
    </lineage>
</organism>
<protein>
    <submittedName>
        <fullName evidence="2">Uncharacterized protein</fullName>
    </submittedName>
</protein>
<keyword evidence="1" id="KW-0812">Transmembrane</keyword>
<dbReference type="EMBL" id="CP053418">
    <property type="protein sequence ID" value="QJW84294.1"/>
    <property type="molecule type" value="Genomic_DNA"/>
</dbReference>
<feature type="transmembrane region" description="Helical" evidence="1">
    <location>
        <begin position="6"/>
        <end position="24"/>
    </location>
</feature>
<keyword evidence="3" id="KW-1185">Reference proteome</keyword>
<evidence type="ECO:0000313" key="3">
    <source>
        <dbReference type="Proteomes" id="UP000500826"/>
    </source>
</evidence>
<evidence type="ECO:0000256" key="1">
    <source>
        <dbReference type="SAM" id="Phobius"/>
    </source>
</evidence>
<keyword evidence="1" id="KW-1133">Transmembrane helix</keyword>
<dbReference type="Gene3D" id="3.30.870.10">
    <property type="entry name" value="Endonuclease Chain A"/>
    <property type="match status" value="1"/>
</dbReference>
<dbReference type="SUPFAM" id="SSF56024">
    <property type="entry name" value="Phospholipase D/nuclease"/>
    <property type="match status" value="1"/>
</dbReference>
<dbReference type="PANTHER" id="PTHR21248:SF22">
    <property type="entry name" value="PHOSPHOLIPASE D"/>
    <property type="match status" value="1"/>
</dbReference>
<name>A0ABX6P2L7_9BURK</name>
<accession>A0ABX6P2L7</accession>